<accession>A0A9W7FS77</accession>
<sequence>MVLCSLLNLYYIDPYDLSDPEKPLSFKIALVLDFIIAMTFHYVSRKQKLYMEEKEEAERRKRENILSSLSLAAAQAERDTADKENWNVMQAEARLEPQSKLNEIERKILSSSAQKKTQAMKSKSKQSILKKRLFKNSKPHSQGNKILQQPSK</sequence>
<organism evidence="2 3">
    <name type="scientific">Triparma laevis f. longispina</name>
    <dbReference type="NCBI Taxonomy" id="1714387"/>
    <lineage>
        <taxon>Eukaryota</taxon>
        <taxon>Sar</taxon>
        <taxon>Stramenopiles</taxon>
        <taxon>Ochrophyta</taxon>
        <taxon>Bolidophyceae</taxon>
        <taxon>Parmales</taxon>
        <taxon>Triparmaceae</taxon>
        <taxon>Triparma</taxon>
    </lineage>
</organism>
<dbReference type="OrthoDB" id="10452769at2759"/>
<feature type="compositionally biased region" description="Polar residues" evidence="1">
    <location>
        <begin position="111"/>
        <end position="121"/>
    </location>
</feature>
<dbReference type="EMBL" id="BRXW01000282">
    <property type="protein sequence ID" value="GMI17205.1"/>
    <property type="molecule type" value="Genomic_DNA"/>
</dbReference>
<feature type="region of interest" description="Disordered" evidence="1">
    <location>
        <begin position="111"/>
        <end position="152"/>
    </location>
</feature>
<name>A0A9W7FS77_9STRA</name>
<protein>
    <submittedName>
        <fullName evidence="2">Uncharacterized protein</fullName>
    </submittedName>
</protein>
<feature type="compositionally biased region" description="Basic residues" evidence="1">
    <location>
        <begin position="122"/>
        <end position="138"/>
    </location>
</feature>
<comment type="caution">
    <text evidence="2">The sequence shown here is derived from an EMBL/GenBank/DDBJ whole genome shotgun (WGS) entry which is preliminary data.</text>
</comment>
<evidence type="ECO:0000313" key="3">
    <source>
        <dbReference type="Proteomes" id="UP001165122"/>
    </source>
</evidence>
<reference evidence="3" key="1">
    <citation type="journal article" date="2023" name="Commun. Biol.">
        <title>Genome analysis of Parmales, the sister group of diatoms, reveals the evolutionary specialization of diatoms from phago-mixotrophs to photoautotrophs.</title>
        <authorList>
            <person name="Ban H."/>
            <person name="Sato S."/>
            <person name="Yoshikawa S."/>
            <person name="Yamada K."/>
            <person name="Nakamura Y."/>
            <person name="Ichinomiya M."/>
            <person name="Sato N."/>
            <person name="Blanc-Mathieu R."/>
            <person name="Endo H."/>
            <person name="Kuwata A."/>
            <person name="Ogata H."/>
        </authorList>
    </citation>
    <scope>NUCLEOTIDE SEQUENCE [LARGE SCALE GENOMIC DNA]</scope>
    <source>
        <strain evidence="3">NIES 3700</strain>
    </source>
</reference>
<evidence type="ECO:0000313" key="2">
    <source>
        <dbReference type="EMBL" id="GMI17205.1"/>
    </source>
</evidence>
<gene>
    <name evidence="2" type="ORF">TrLO_g1315</name>
</gene>
<proteinExistence type="predicted"/>
<keyword evidence="3" id="KW-1185">Reference proteome</keyword>
<dbReference type="AlphaFoldDB" id="A0A9W7FS77"/>
<dbReference type="Proteomes" id="UP001165122">
    <property type="component" value="Unassembled WGS sequence"/>
</dbReference>
<evidence type="ECO:0000256" key="1">
    <source>
        <dbReference type="SAM" id="MobiDB-lite"/>
    </source>
</evidence>
<feature type="compositionally biased region" description="Polar residues" evidence="1">
    <location>
        <begin position="139"/>
        <end position="152"/>
    </location>
</feature>